<dbReference type="EMBL" id="JBFOLJ010000007">
    <property type="protein sequence ID" value="KAL2523354.1"/>
    <property type="molecule type" value="Genomic_DNA"/>
</dbReference>
<sequence length="110" mass="12732">MAYLEEEVKKLRFVNQQLIKKLQRQAILETEILRLMGLLLDLRGKVDNRNRRSSINDNWSEKSNAIATALPDVTILISRQPIKDNGALLRYGTHCLFIIRLFIQEVQKAA</sequence>
<comment type="caution">
    <text evidence="1">The sequence shown here is derived from an EMBL/GenBank/DDBJ whole genome shotgun (WGS) entry which is preliminary data.</text>
</comment>
<protein>
    <submittedName>
        <fullName evidence="1">Basic-leucine zipper transcription factor</fullName>
    </submittedName>
</protein>
<gene>
    <name evidence="1" type="ORF">Fot_27277</name>
</gene>
<name>A0ABD1UE91_9LAMI</name>
<evidence type="ECO:0000313" key="2">
    <source>
        <dbReference type="Proteomes" id="UP001604277"/>
    </source>
</evidence>
<proteinExistence type="predicted"/>
<reference evidence="2" key="1">
    <citation type="submission" date="2024-07" db="EMBL/GenBank/DDBJ databases">
        <title>Two chromosome-level genome assemblies of Korean endemic species Abeliophyllum distichum and Forsythia ovata (Oleaceae).</title>
        <authorList>
            <person name="Jang H."/>
        </authorList>
    </citation>
    <scope>NUCLEOTIDE SEQUENCE [LARGE SCALE GENOMIC DNA]</scope>
</reference>
<organism evidence="1 2">
    <name type="scientific">Forsythia ovata</name>
    <dbReference type="NCBI Taxonomy" id="205694"/>
    <lineage>
        <taxon>Eukaryota</taxon>
        <taxon>Viridiplantae</taxon>
        <taxon>Streptophyta</taxon>
        <taxon>Embryophyta</taxon>
        <taxon>Tracheophyta</taxon>
        <taxon>Spermatophyta</taxon>
        <taxon>Magnoliopsida</taxon>
        <taxon>eudicotyledons</taxon>
        <taxon>Gunneridae</taxon>
        <taxon>Pentapetalae</taxon>
        <taxon>asterids</taxon>
        <taxon>lamiids</taxon>
        <taxon>Lamiales</taxon>
        <taxon>Oleaceae</taxon>
        <taxon>Forsythieae</taxon>
        <taxon>Forsythia</taxon>
    </lineage>
</organism>
<dbReference type="AlphaFoldDB" id="A0ABD1UE91"/>
<evidence type="ECO:0000313" key="1">
    <source>
        <dbReference type="EMBL" id="KAL2523354.1"/>
    </source>
</evidence>
<dbReference type="Proteomes" id="UP001604277">
    <property type="component" value="Unassembled WGS sequence"/>
</dbReference>
<keyword evidence="2" id="KW-1185">Reference proteome</keyword>
<accession>A0ABD1UE91</accession>